<dbReference type="InterPro" id="IPR052338">
    <property type="entry name" value="Transposase_5"/>
</dbReference>
<comment type="caution">
    <text evidence="3">The sequence shown here is derived from an EMBL/GenBank/DDBJ whole genome shotgun (WGS) entry which is preliminary data.</text>
</comment>
<evidence type="ECO:0000313" key="3">
    <source>
        <dbReference type="EMBL" id="KAG1546463.1"/>
    </source>
</evidence>
<dbReference type="Proteomes" id="UP000717996">
    <property type="component" value="Unassembled WGS sequence"/>
</dbReference>
<organism evidence="3 4">
    <name type="scientific">Rhizopus oryzae</name>
    <name type="common">Mucormycosis agent</name>
    <name type="synonym">Rhizopus arrhizus var. delemar</name>
    <dbReference type="NCBI Taxonomy" id="64495"/>
    <lineage>
        <taxon>Eukaryota</taxon>
        <taxon>Fungi</taxon>
        <taxon>Fungi incertae sedis</taxon>
        <taxon>Mucoromycota</taxon>
        <taxon>Mucoromycotina</taxon>
        <taxon>Mucoromycetes</taxon>
        <taxon>Mucorales</taxon>
        <taxon>Mucorineae</taxon>
        <taxon>Rhizopodaceae</taxon>
        <taxon>Rhizopus</taxon>
    </lineage>
</organism>
<feature type="domain" description="Transposase Tc1-like" evidence="1">
    <location>
        <begin position="95"/>
        <end position="134"/>
    </location>
</feature>
<dbReference type="Pfam" id="PF01498">
    <property type="entry name" value="HTH_Tnp_Tc3_2"/>
    <property type="match status" value="1"/>
</dbReference>
<dbReference type="InterPro" id="IPR036397">
    <property type="entry name" value="RNaseH_sf"/>
</dbReference>
<dbReference type="Gene3D" id="3.30.420.10">
    <property type="entry name" value="Ribonuclease H-like superfamily/Ribonuclease H"/>
    <property type="match status" value="1"/>
</dbReference>
<protein>
    <recommendedName>
        <fullName evidence="5">Transposase</fullName>
    </recommendedName>
</protein>
<dbReference type="GO" id="GO:0015074">
    <property type="term" value="P:DNA integration"/>
    <property type="evidence" value="ECO:0007669"/>
    <property type="project" value="InterPro"/>
</dbReference>
<evidence type="ECO:0000313" key="4">
    <source>
        <dbReference type="Proteomes" id="UP000717996"/>
    </source>
</evidence>
<dbReference type="GO" id="GO:0006313">
    <property type="term" value="P:DNA transposition"/>
    <property type="evidence" value="ECO:0007669"/>
    <property type="project" value="InterPro"/>
</dbReference>
<reference evidence="3" key="1">
    <citation type="journal article" date="2020" name="Microb. Genom.">
        <title>Genetic diversity of clinical and environmental Mucorales isolates obtained from an investigation of mucormycosis cases among solid organ transplant recipients.</title>
        <authorList>
            <person name="Nguyen M.H."/>
            <person name="Kaul D."/>
            <person name="Muto C."/>
            <person name="Cheng S.J."/>
            <person name="Richter R.A."/>
            <person name="Bruno V.M."/>
            <person name="Liu G."/>
            <person name="Beyhan S."/>
            <person name="Sundermann A.J."/>
            <person name="Mounaud S."/>
            <person name="Pasculle A.W."/>
            <person name="Nierman W.C."/>
            <person name="Driscoll E."/>
            <person name="Cumbie R."/>
            <person name="Clancy C.J."/>
            <person name="Dupont C.L."/>
        </authorList>
    </citation>
    <scope>NUCLEOTIDE SEQUENCE</scope>
    <source>
        <strain evidence="3">GL16</strain>
    </source>
</reference>
<dbReference type="EMBL" id="JAANIT010000561">
    <property type="protein sequence ID" value="KAG1546463.1"/>
    <property type="molecule type" value="Genomic_DNA"/>
</dbReference>
<feature type="domain" description="Tc1-like transposase DDE" evidence="2">
    <location>
        <begin position="144"/>
        <end position="288"/>
    </location>
</feature>
<name>A0A9P6YEI9_RHIOR</name>
<evidence type="ECO:0008006" key="5">
    <source>
        <dbReference type="Google" id="ProtNLM"/>
    </source>
</evidence>
<gene>
    <name evidence="3" type="ORF">G6F51_004861</name>
</gene>
<dbReference type="PANTHER" id="PTHR23022">
    <property type="entry name" value="TRANSPOSABLE ELEMENT-RELATED"/>
    <property type="match status" value="1"/>
</dbReference>
<accession>A0A9P6YEI9</accession>
<dbReference type="GO" id="GO:0003677">
    <property type="term" value="F:DNA binding"/>
    <property type="evidence" value="ECO:0007669"/>
    <property type="project" value="InterPro"/>
</dbReference>
<dbReference type="InterPro" id="IPR038717">
    <property type="entry name" value="Tc1-like_DDE_dom"/>
</dbReference>
<evidence type="ECO:0000259" key="1">
    <source>
        <dbReference type="Pfam" id="PF01498"/>
    </source>
</evidence>
<dbReference type="AlphaFoldDB" id="A0A9P6YEI9"/>
<proteinExistence type="predicted"/>
<dbReference type="Pfam" id="PF13358">
    <property type="entry name" value="DDE_3"/>
    <property type="match status" value="1"/>
</dbReference>
<dbReference type="PANTHER" id="PTHR23022:SF135">
    <property type="entry name" value="SI:DKEY-77F5.3"/>
    <property type="match status" value="1"/>
</dbReference>
<sequence length="340" mass="39430">MTRSISQDTQNDLRVLLESDLSYEEIANRLTLSKATVHRYCKKWNIQRPDNTGGRPQILTEASKSLMKRMVILGRLKSGVEVFDYFKAIYPRLTYNTTLNALKSLGFKARPKRKVPLLSAKHRKARLEWALAHRYWTIDDWRKVIFSDESKINVWGSDGVEFYWSLPGSPLQPHHVIPTVKHGGGSVMVWACMTSHGVGYICEIYDGRMTASDYIHILKTELADTLDYYRLGDGDFIFQHDNDPKHTAKITTTYLIEEAKYPVLPWPSQSPDLNPIEHMWRHLKLKLALYEQRARGVHELWERIKIEWETFDKDICCKYIDSMPARVQAVIKAKGGNTIY</sequence>
<dbReference type="InterPro" id="IPR002492">
    <property type="entry name" value="Transposase_Tc1-like"/>
</dbReference>
<evidence type="ECO:0000259" key="2">
    <source>
        <dbReference type="Pfam" id="PF13358"/>
    </source>
</evidence>